<dbReference type="EMBL" id="JAAMPI010000162">
    <property type="protein sequence ID" value="KAF4634753.1"/>
    <property type="molecule type" value="Genomic_DNA"/>
</dbReference>
<evidence type="ECO:0000256" key="2">
    <source>
        <dbReference type="ARBA" id="ARBA00035112"/>
    </source>
</evidence>
<reference evidence="4 5" key="1">
    <citation type="submission" date="2020-03" db="EMBL/GenBank/DDBJ databases">
        <title>Draft Genome Sequence of Cudoniella acicularis.</title>
        <authorList>
            <person name="Buettner E."/>
            <person name="Kellner H."/>
        </authorList>
    </citation>
    <scope>NUCLEOTIDE SEQUENCE [LARGE SCALE GENOMIC DNA]</scope>
    <source>
        <strain evidence="4 5">DSM 108380</strain>
    </source>
</reference>
<gene>
    <name evidence="4" type="ORF">G7Y89_g3358</name>
</gene>
<comment type="similarity">
    <text evidence="2">Belongs to the ustYa family.</text>
</comment>
<dbReference type="OrthoDB" id="3687641at2759"/>
<dbReference type="AlphaFoldDB" id="A0A8H4W596"/>
<evidence type="ECO:0000256" key="3">
    <source>
        <dbReference type="SAM" id="Phobius"/>
    </source>
</evidence>
<evidence type="ECO:0000256" key="1">
    <source>
        <dbReference type="ARBA" id="ARBA00004685"/>
    </source>
</evidence>
<organism evidence="4 5">
    <name type="scientific">Cudoniella acicularis</name>
    <dbReference type="NCBI Taxonomy" id="354080"/>
    <lineage>
        <taxon>Eukaryota</taxon>
        <taxon>Fungi</taxon>
        <taxon>Dikarya</taxon>
        <taxon>Ascomycota</taxon>
        <taxon>Pezizomycotina</taxon>
        <taxon>Leotiomycetes</taxon>
        <taxon>Helotiales</taxon>
        <taxon>Tricladiaceae</taxon>
        <taxon>Cudoniella</taxon>
    </lineage>
</organism>
<evidence type="ECO:0000313" key="4">
    <source>
        <dbReference type="EMBL" id="KAF4634753.1"/>
    </source>
</evidence>
<keyword evidence="5" id="KW-1185">Reference proteome</keyword>
<name>A0A8H4W596_9HELO</name>
<sequence>MEETLDIDHSRLKPGAGVVHDQQMSMVAHFKAVNLQIPWATRQLGCTYREATMATQNGFQYIRLRNLGPNTSTLVENEVPEDDEDSIMIKDRKPIRHHWRIRVRKLIVPLSLLLNFIVAWKLLFSGTARERILTYSPALVAVENERVVFSSAFGIERSPFQGAPNEENDKLWGGLYDFGITRLTVDEARPMDNKTLPVPDQEGGYVVQLAVFHQLHCLNLIRKGIYGDVDMTNSDDLMGIEHLDHCIDMLRQGIMCSSDVTPITFTRTSLDTSMKVVAEVVHTCRRFSRIQQWAWNRRIGEEIDKDKVITNDPLGWGTYTYTP</sequence>
<dbReference type="PANTHER" id="PTHR33365">
    <property type="entry name" value="YALI0B05434P"/>
    <property type="match status" value="1"/>
</dbReference>
<evidence type="ECO:0000313" key="5">
    <source>
        <dbReference type="Proteomes" id="UP000566819"/>
    </source>
</evidence>
<protein>
    <recommendedName>
        <fullName evidence="6">Tat pathway signal sequence</fullName>
    </recommendedName>
</protein>
<comment type="pathway">
    <text evidence="1">Mycotoxin biosynthesis.</text>
</comment>
<proteinExistence type="inferred from homology"/>
<evidence type="ECO:0008006" key="6">
    <source>
        <dbReference type="Google" id="ProtNLM"/>
    </source>
</evidence>
<accession>A0A8H4W596</accession>
<dbReference type="GO" id="GO:0043386">
    <property type="term" value="P:mycotoxin biosynthetic process"/>
    <property type="evidence" value="ECO:0007669"/>
    <property type="project" value="InterPro"/>
</dbReference>
<dbReference type="PANTHER" id="PTHR33365:SF4">
    <property type="entry name" value="CYCLOCHLOROTINE BIOSYNTHESIS PROTEIN O"/>
    <property type="match status" value="1"/>
</dbReference>
<dbReference type="Proteomes" id="UP000566819">
    <property type="component" value="Unassembled WGS sequence"/>
</dbReference>
<dbReference type="Pfam" id="PF11807">
    <property type="entry name" value="UstYa"/>
    <property type="match status" value="1"/>
</dbReference>
<keyword evidence="3" id="KW-1133">Transmembrane helix</keyword>
<keyword evidence="3" id="KW-0812">Transmembrane</keyword>
<comment type="caution">
    <text evidence="4">The sequence shown here is derived from an EMBL/GenBank/DDBJ whole genome shotgun (WGS) entry which is preliminary data.</text>
</comment>
<keyword evidence="3" id="KW-0472">Membrane</keyword>
<dbReference type="InterPro" id="IPR021765">
    <property type="entry name" value="UstYa-like"/>
</dbReference>
<feature type="transmembrane region" description="Helical" evidence="3">
    <location>
        <begin position="106"/>
        <end position="124"/>
    </location>
</feature>